<sequence>MTSKKEEAARLAAAALDPAIMSRPERRTPRIAMNRVTDFTGELEKVERDLNEARRRLALHDGARPTRKLSPELVKASKFANRIERSFEGPSFEAFKQEILSAGGNVQPIKVRRIGPENYEVVFGHRRHRACLELGLQVLAMIQEDMSDKDLFEEMSRENEQRKDLSAYELAMHYRRGIDLKLYRNWSEIAAVLGKTKSLMSRYSALAGLPDTVVNAFRSPSDIQPKWAEKLRQVIDVDSAAVMSAAKAVAGKSLSPKRVYEALINRSAPEFTRVNFSFGTWHETEKKATIDIDKTTLGPEKLESLRLFLASLQPESSPG</sequence>
<dbReference type="Proteomes" id="UP000597138">
    <property type="component" value="Unassembled WGS sequence"/>
</dbReference>
<evidence type="ECO:0000259" key="3">
    <source>
        <dbReference type="SMART" id="SM00470"/>
    </source>
</evidence>
<gene>
    <name evidence="5" type="ORF">BG57_25965</name>
    <name evidence="4" type="ORF">GCM10010985_59260</name>
</gene>
<organism evidence="5 6">
    <name type="scientific">Caballeronia grimmiae</name>
    <dbReference type="NCBI Taxonomy" id="1071679"/>
    <lineage>
        <taxon>Bacteria</taxon>
        <taxon>Pseudomonadati</taxon>
        <taxon>Pseudomonadota</taxon>
        <taxon>Betaproteobacteria</taxon>
        <taxon>Burkholderiales</taxon>
        <taxon>Burkholderiaceae</taxon>
        <taxon>Caballeronia</taxon>
    </lineage>
</organism>
<dbReference type="PANTHER" id="PTHR33375">
    <property type="entry name" value="CHROMOSOME-PARTITIONING PROTEIN PARB-RELATED"/>
    <property type="match status" value="1"/>
</dbReference>
<dbReference type="CDD" id="cd16405">
    <property type="entry name" value="RepB_like_N"/>
    <property type="match status" value="1"/>
</dbReference>
<dbReference type="eggNOG" id="COG1475">
    <property type="taxonomic scope" value="Bacteria"/>
</dbReference>
<dbReference type="RefSeq" id="WP_052006045.1">
    <property type="nucleotide sequence ID" value="NZ_BMEG01000017.1"/>
</dbReference>
<dbReference type="InterPro" id="IPR003115">
    <property type="entry name" value="ParB_N"/>
</dbReference>
<dbReference type="Gene3D" id="1.10.10.2830">
    <property type="match status" value="1"/>
</dbReference>
<protein>
    <submittedName>
        <fullName evidence="5">Chromosome partitioning protein ParB</fullName>
    </submittedName>
</protein>
<evidence type="ECO:0000256" key="2">
    <source>
        <dbReference type="SAM" id="Coils"/>
    </source>
</evidence>
<evidence type="ECO:0000313" key="7">
    <source>
        <dbReference type="Proteomes" id="UP000597138"/>
    </source>
</evidence>
<evidence type="ECO:0000313" key="5">
    <source>
        <dbReference type="EMBL" id="KDR26682.1"/>
    </source>
</evidence>
<feature type="coiled-coil region" evidence="2">
    <location>
        <begin position="36"/>
        <end position="63"/>
    </location>
</feature>
<comment type="caution">
    <text evidence="5">The sequence shown here is derived from an EMBL/GenBank/DDBJ whole genome shotgun (WGS) entry which is preliminary data.</text>
</comment>
<dbReference type="InterPro" id="IPR037972">
    <property type="entry name" value="RepB_N"/>
</dbReference>
<feature type="domain" description="ParB-like N-terminal" evidence="3">
    <location>
        <begin position="67"/>
        <end position="160"/>
    </location>
</feature>
<dbReference type="GO" id="GO:0005694">
    <property type="term" value="C:chromosome"/>
    <property type="evidence" value="ECO:0007669"/>
    <property type="project" value="TreeGrafter"/>
</dbReference>
<dbReference type="NCBIfam" id="TIGR00180">
    <property type="entry name" value="parB_part"/>
    <property type="match status" value="1"/>
</dbReference>
<reference evidence="4" key="4">
    <citation type="submission" date="2024-05" db="EMBL/GenBank/DDBJ databases">
        <authorList>
            <person name="Sun Q."/>
            <person name="Zhou Y."/>
        </authorList>
    </citation>
    <scope>NUCLEOTIDE SEQUENCE</scope>
    <source>
        <strain evidence="4">CGMCC 1.11013</strain>
    </source>
</reference>
<keyword evidence="7" id="KW-1185">Reference proteome</keyword>
<dbReference type="AlphaFoldDB" id="A0A069NF33"/>
<dbReference type="GO" id="GO:0003677">
    <property type="term" value="F:DNA binding"/>
    <property type="evidence" value="ECO:0007669"/>
    <property type="project" value="InterPro"/>
</dbReference>
<dbReference type="SUPFAM" id="SSF109709">
    <property type="entry name" value="KorB DNA-binding domain-like"/>
    <property type="match status" value="1"/>
</dbReference>
<dbReference type="InterPro" id="IPR036086">
    <property type="entry name" value="ParB/Sulfiredoxin_sf"/>
</dbReference>
<accession>A0A069NF33</accession>
<reference evidence="4" key="1">
    <citation type="journal article" date="2014" name="Int. J. Syst. Evol. Microbiol.">
        <title>Complete genome of a new Firmicutes species belonging to the dominant human colonic microbiota ('Ruminococcus bicirculans') reveals two chromosomes and a selective capacity to utilize plant glucans.</title>
        <authorList>
            <consortium name="NISC Comparative Sequencing Program"/>
            <person name="Wegmann U."/>
            <person name="Louis P."/>
            <person name="Goesmann A."/>
            <person name="Henrissat B."/>
            <person name="Duncan S.H."/>
            <person name="Flint H.J."/>
        </authorList>
    </citation>
    <scope>NUCLEOTIDE SEQUENCE</scope>
    <source>
        <strain evidence="4">CGMCC 1.11013</strain>
    </source>
</reference>
<dbReference type="STRING" id="1071679.BG57_25965"/>
<dbReference type="PANTHER" id="PTHR33375:SF1">
    <property type="entry name" value="CHROMOSOME-PARTITIONING PROTEIN PARB-RELATED"/>
    <property type="match status" value="1"/>
</dbReference>
<dbReference type="InterPro" id="IPR050336">
    <property type="entry name" value="Chromosome_partition/occlusion"/>
</dbReference>
<dbReference type="SUPFAM" id="SSF110849">
    <property type="entry name" value="ParB/Sulfiredoxin"/>
    <property type="match status" value="1"/>
</dbReference>
<proteinExistence type="inferred from homology"/>
<reference evidence="7" key="3">
    <citation type="journal article" date="2019" name="Int. J. Syst. Evol. Microbiol.">
        <title>The Global Catalogue of Microorganisms (GCM) 10K type strain sequencing project: providing services to taxonomists for standard genome sequencing and annotation.</title>
        <authorList>
            <consortium name="The Broad Institute Genomics Platform"/>
            <consortium name="The Broad Institute Genome Sequencing Center for Infectious Disease"/>
            <person name="Wu L."/>
            <person name="Ma J."/>
        </authorList>
    </citation>
    <scope>NUCLEOTIDE SEQUENCE [LARGE SCALE GENOMIC DNA]</scope>
    <source>
        <strain evidence="7">CGMCC 1.11013</strain>
    </source>
</reference>
<name>A0A069NF33_9BURK</name>
<dbReference type="EMBL" id="JFHE01000051">
    <property type="protein sequence ID" value="KDR26682.1"/>
    <property type="molecule type" value="Genomic_DNA"/>
</dbReference>
<dbReference type="Proteomes" id="UP000027439">
    <property type="component" value="Unassembled WGS sequence"/>
</dbReference>
<comment type="similarity">
    <text evidence="1">Belongs to the ParB family.</text>
</comment>
<reference evidence="5 6" key="2">
    <citation type="submission" date="2014-03" db="EMBL/GenBank/DDBJ databases">
        <title>Draft Genome Sequences of Four Burkholderia Strains.</title>
        <authorList>
            <person name="Liu X.Y."/>
            <person name="Li C.X."/>
            <person name="Xu J.H."/>
        </authorList>
    </citation>
    <scope>NUCLEOTIDE SEQUENCE [LARGE SCALE GENOMIC DNA]</scope>
    <source>
        <strain evidence="5 6">R27</strain>
    </source>
</reference>
<dbReference type="SMART" id="SM00470">
    <property type="entry name" value="ParB"/>
    <property type="match status" value="1"/>
</dbReference>
<keyword evidence="2" id="KW-0175">Coiled coil</keyword>
<dbReference type="Gene3D" id="3.90.1530.10">
    <property type="entry name" value="Conserved hypothetical protein from pyrococcus furiosus pfu- 392566-001, ParB domain"/>
    <property type="match status" value="1"/>
</dbReference>
<evidence type="ECO:0000313" key="4">
    <source>
        <dbReference type="EMBL" id="GGD96716.1"/>
    </source>
</evidence>
<evidence type="ECO:0000313" key="6">
    <source>
        <dbReference type="Proteomes" id="UP000027439"/>
    </source>
</evidence>
<dbReference type="Pfam" id="PF02195">
    <property type="entry name" value="ParB_N"/>
    <property type="match status" value="1"/>
</dbReference>
<dbReference type="EMBL" id="BMEG01000017">
    <property type="protein sequence ID" value="GGD96716.1"/>
    <property type="molecule type" value="Genomic_DNA"/>
</dbReference>
<dbReference type="GO" id="GO:0007059">
    <property type="term" value="P:chromosome segregation"/>
    <property type="evidence" value="ECO:0007669"/>
    <property type="project" value="TreeGrafter"/>
</dbReference>
<dbReference type="InterPro" id="IPR004437">
    <property type="entry name" value="ParB/RepB/Spo0J"/>
</dbReference>
<evidence type="ECO:0000256" key="1">
    <source>
        <dbReference type="ARBA" id="ARBA00006295"/>
    </source>
</evidence>